<sequence length="29" mass="3194">MGVVEPRYRKADALVWIASAQADRFSAGQ</sequence>
<accession>A0ABU1KHZ7</accession>
<evidence type="ECO:0000313" key="1">
    <source>
        <dbReference type="EMBL" id="MDR6334109.1"/>
    </source>
</evidence>
<name>A0ABU1KHZ7_XANFL</name>
<organism evidence="1 2">
    <name type="scientific">Xanthobacter flavus</name>
    <dbReference type="NCBI Taxonomy" id="281"/>
    <lineage>
        <taxon>Bacteria</taxon>
        <taxon>Pseudomonadati</taxon>
        <taxon>Pseudomonadota</taxon>
        <taxon>Alphaproteobacteria</taxon>
        <taxon>Hyphomicrobiales</taxon>
        <taxon>Xanthobacteraceae</taxon>
        <taxon>Xanthobacter</taxon>
    </lineage>
</organism>
<protein>
    <submittedName>
        <fullName evidence="1">Uncharacterized protein</fullName>
    </submittedName>
</protein>
<proteinExistence type="predicted"/>
<keyword evidence="2" id="KW-1185">Reference proteome</keyword>
<gene>
    <name evidence="1" type="ORF">GGQ86_002585</name>
</gene>
<comment type="caution">
    <text evidence="1">The sequence shown here is derived from an EMBL/GenBank/DDBJ whole genome shotgun (WGS) entry which is preliminary data.</text>
</comment>
<dbReference type="EMBL" id="JAVDPY010000004">
    <property type="protein sequence ID" value="MDR6334109.1"/>
    <property type="molecule type" value="Genomic_DNA"/>
</dbReference>
<dbReference type="Proteomes" id="UP001245370">
    <property type="component" value="Unassembled WGS sequence"/>
</dbReference>
<evidence type="ECO:0000313" key="2">
    <source>
        <dbReference type="Proteomes" id="UP001245370"/>
    </source>
</evidence>
<reference evidence="1 2" key="1">
    <citation type="submission" date="2023-07" db="EMBL/GenBank/DDBJ databases">
        <title>Genomic Encyclopedia of Type Strains, Phase IV (KMG-IV): sequencing the most valuable type-strain genomes for metagenomic binning, comparative biology and taxonomic classification.</title>
        <authorList>
            <person name="Goeker M."/>
        </authorList>
    </citation>
    <scope>NUCLEOTIDE SEQUENCE [LARGE SCALE GENOMIC DNA]</scope>
    <source>
        <strain evidence="1 2">DSM 338</strain>
    </source>
</reference>